<proteinExistence type="predicted"/>
<dbReference type="EMBL" id="JARKIB010000021">
    <property type="protein sequence ID" value="KAJ7767620.1"/>
    <property type="molecule type" value="Genomic_DNA"/>
</dbReference>
<organism evidence="1 2">
    <name type="scientific">Mycena metata</name>
    <dbReference type="NCBI Taxonomy" id="1033252"/>
    <lineage>
        <taxon>Eukaryota</taxon>
        <taxon>Fungi</taxon>
        <taxon>Dikarya</taxon>
        <taxon>Basidiomycota</taxon>
        <taxon>Agaricomycotina</taxon>
        <taxon>Agaricomycetes</taxon>
        <taxon>Agaricomycetidae</taxon>
        <taxon>Agaricales</taxon>
        <taxon>Marasmiineae</taxon>
        <taxon>Mycenaceae</taxon>
        <taxon>Mycena</taxon>
    </lineage>
</organism>
<name>A0AAD7JLU5_9AGAR</name>
<reference evidence="1" key="1">
    <citation type="submission" date="2023-03" db="EMBL/GenBank/DDBJ databases">
        <title>Massive genome expansion in bonnet fungi (Mycena s.s.) driven by repeated elements and novel gene families across ecological guilds.</title>
        <authorList>
            <consortium name="Lawrence Berkeley National Laboratory"/>
            <person name="Harder C.B."/>
            <person name="Miyauchi S."/>
            <person name="Viragh M."/>
            <person name="Kuo A."/>
            <person name="Thoen E."/>
            <person name="Andreopoulos B."/>
            <person name="Lu D."/>
            <person name="Skrede I."/>
            <person name="Drula E."/>
            <person name="Henrissat B."/>
            <person name="Morin E."/>
            <person name="Kohler A."/>
            <person name="Barry K."/>
            <person name="LaButti K."/>
            <person name="Morin E."/>
            <person name="Salamov A."/>
            <person name="Lipzen A."/>
            <person name="Mereny Z."/>
            <person name="Hegedus B."/>
            <person name="Baldrian P."/>
            <person name="Stursova M."/>
            <person name="Weitz H."/>
            <person name="Taylor A."/>
            <person name="Grigoriev I.V."/>
            <person name="Nagy L.G."/>
            <person name="Martin F."/>
            <person name="Kauserud H."/>
        </authorList>
    </citation>
    <scope>NUCLEOTIDE SEQUENCE</scope>
    <source>
        <strain evidence="1">CBHHK182m</strain>
    </source>
</reference>
<sequence>DHPSLIAMAIHPGWVATEMGNQGAAANGMPAAPVTVEDSVEGVMSRIDGATKEKSSGRFWNFYADKSGRPWDIETDEIPW</sequence>
<keyword evidence="2" id="KW-1185">Reference proteome</keyword>
<evidence type="ECO:0000313" key="1">
    <source>
        <dbReference type="EMBL" id="KAJ7767620.1"/>
    </source>
</evidence>
<dbReference type="Gene3D" id="3.40.50.720">
    <property type="entry name" value="NAD(P)-binding Rossmann-like Domain"/>
    <property type="match status" value="1"/>
</dbReference>
<evidence type="ECO:0008006" key="3">
    <source>
        <dbReference type="Google" id="ProtNLM"/>
    </source>
</evidence>
<dbReference type="AlphaFoldDB" id="A0AAD7JLU5"/>
<accession>A0AAD7JLU5</accession>
<comment type="caution">
    <text evidence="1">The sequence shown here is derived from an EMBL/GenBank/DDBJ whole genome shotgun (WGS) entry which is preliminary data.</text>
</comment>
<dbReference type="Proteomes" id="UP001215598">
    <property type="component" value="Unassembled WGS sequence"/>
</dbReference>
<gene>
    <name evidence="1" type="ORF">B0H16DRAFT_1308415</name>
</gene>
<dbReference type="SUPFAM" id="SSF51735">
    <property type="entry name" value="NAD(P)-binding Rossmann-fold domains"/>
    <property type="match status" value="1"/>
</dbReference>
<evidence type="ECO:0000313" key="2">
    <source>
        <dbReference type="Proteomes" id="UP001215598"/>
    </source>
</evidence>
<protein>
    <recommendedName>
        <fullName evidence="3">Short-chain dehydrogenase</fullName>
    </recommendedName>
</protein>
<feature type="non-terminal residue" evidence="1">
    <location>
        <position position="1"/>
    </location>
</feature>
<dbReference type="InterPro" id="IPR036291">
    <property type="entry name" value="NAD(P)-bd_dom_sf"/>
</dbReference>